<evidence type="ECO:0000256" key="2">
    <source>
        <dbReference type="ARBA" id="ARBA00022475"/>
    </source>
</evidence>
<evidence type="ECO:0000256" key="5">
    <source>
        <dbReference type="ARBA" id="ARBA00022989"/>
    </source>
</evidence>
<dbReference type="GO" id="GO:0006955">
    <property type="term" value="P:immune response"/>
    <property type="evidence" value="ECO:0007669"/>
    <property type="project" value="TreeGrafter"/>
</dbReference>
<evidence type="ECO:0000256" key="3">
    <source>
        <dbReference type="ARBA" id="ARBA00022692"/>
    </source>
</evidence>
<evidence type="ECO:0000256" key="9">
    <source>
        <dbReference type="ARBA" id="ARBA00023180"/>
    </source>
</evidence>
<keyword evidence="8" id="KW-0675">Receptor</keyword>
<feature type="compositionally biased region" description="Polar residues" evidence="11">
    <location>
        <begin position="355"/>
        <end position="377"/>
    </location>
</feature>
<evidence type="ECO:0000256" key="7">
    <source>
        <dbReference type="ARBA" id="ARBA00023157"/>
    </source>
</evidence>
<evidence type="ECO:0000256" key="6">
    <source>
        <dbReference type="ARBA" id="ARBA00023136"/>
    </source>
</evidence>
<feature type="compositionally biased region" description="Low complexity" evidence="11">
    <location>
        <begin position="323"/>
        <end position="339"/>
    </location>
</feature>
<dbReference type="GO" id="GO:0042130">
    <property type="term" value="P:negative regulation of T cell proliferation"/>
    <property type="evidence" value="ECO:0007669"/>
    <property type="project" value="TreeGrafter"/>
</dbReference>
<keyword evidence="10" id="KW-0393">Immunoglobulin domain</keyword>
<keyword evidence="7" id="KW-1015">Disulfide bond</keyword>
<dbReference type="AlphaFoldDB" id="A0AAR2K1Q9"/>
<feature type="compositionally biased region" description="Low complexity" evidence="11">
    <location>
        <begin position="261"/>
        <end position="277"/>
    </location>
</feature>
<dbReference type="InterPro" id="IPR007110">
    <property type="entry name" value="Ig-like_dom"/>
</dbReference>
<feature type="region of interest" description="Disordered" evidence="11">
    <location>
        <begin position="246"/>
        <end position="392"/>
    </location>
</feature>
<feature type="signal peptide" evidence="13">
    <location>
        <begin position="1"/>
        <end position="17"/>
    </location>
</feature>
<dbReference type="SMART" id="SM00406">
    <property type="entry name" value="IGv"/>
    <property type="match status" value="2"/>
</dbReference>
<evidence type="ECO:0000256" key="4">
    <source>
        <dbReference type="ARBA" id="ARBA00022729"/>
    </source>
</evidence>
<dbReference type="InterPro" id="IPR036179">
    <property type="entry name" value="Ig-like_dom_sf"/>
</dbReference>
<organism evidence="15 16">
    <name type="scientific">Pygocentrus nattereri</name>
    <name type="common">Red-bellied piranha</name>
    <dbReference type="NCBI Taxonomy" id="42514"/>
    <lineage>
        <taxon>Eukaryota</taxon>
        <taxon>Metazoa</taxon>
        <taxon>Chordata</taxon>
        <taxon>Craniata</taxon>
        <taxon>Vertebrata</taxon>
        <taxon>Euteleostomi</taxon>
        <taxon>Actinopterygii</taxon>
        <taxon>Neopterygii</taxon>
        <taxon>Teleostei</taxon>
        <taxon>Ostariophysi</taxon>
        <taxon>Characiformes</taxon>
        <taxon>Characoidei</taxon>
        <taxon>Pygocentrus</taxon>
    </lineage>
</organism>
<dbReference type="GeneTree" id="ENSGT01120000272172"/>
<dbReference type="Pfam" id="PF07686">
    <property type="entry name" value="V-set"/>
    <property type="match status" value="2"/>
</dbReference>
<dbReference type="GO" id="GO:0009897">
    <property type="term" value="C:external side of plasma membrane"/>
    <property type="evidence" value="ECO:0007669"/>
    <property type="project" value="TreeGrafter"/>
</dbReference>
<dbReference type="GO" id="GO:0007166">
    <property type="term" value="P:cell surface receptor signaling pathway"/>
    <property type="evidence" value="ECO:0007669"/>
    <property type="project" value="TreeGrafter"/>
</dbReference>
<dbReference type="Ensembl" id="ENSPNAT00000049238.1">
    <property type="protein sequence ID" value="ENSPNAP00000058258.1"/>
    <property type="gene ID" value="ENSPNAG00000030219.1"/>
</dbReference>
<keyword evidence="16" id="KW-1185">Reference proteome</keyword>
<dbReference type="GO" id="GO:0031295">
    <property type="term" value="P:T cell costimulation"/>
    <property type="evidence" value="ECO:0007669"/>
    <property type="project" value="TreeGrafter"/>
</dbReference>
<feature type="compositionally biased region" description="Low complexity" evidence="11">
    <location>
        <begin position="292"/>
        <end position="308"/>
    </location>
</feature>
<dbReference type="PROSITE" id="PS50835">
    <property type="entry name" value="IG_LIKE"/>
    <property type="match status" value="2"/>
</dbReference>
<name>A0AAR2K1Q9_PYGNA</name>
<evidence type="ECO:0000256" key="1">
    <source>
        <dbReference type="ARBA" id="ARBA00004251"/>
    </source>
</evidence>
<evidence type="ECO:0000256" key="8">
    <source>
        <dbReference type="ARBA" id="ARBA00023170"/>
    </source>
</evidence>
<dbReference type="GO" id="GO:0042102">
    <property type="term" value="P:positive regulation of T cell proliferation"/>
    <property type="evidence" value="ECO:0007669"/>
    <property type="project" value="TreeGrafter"/>
</dbReference>
<feature type="region of interest" description="Disordered" evidence="11">
    <location>
        <begin position="442"/>
        <end position="464"/>
    </location>
</feature>
<evidence type="ECO:0000259" key="14">
    <source>
        <dbReference type="PROSITE" id="PS50835"/>
    </source>
</evidence>
<proteinExistence type="predicted"/>
<evidence type="ECO:0000256" key="13">
    <source>
        <dbReference type="SAM" id="SignalP"/>
    </source>
</evidence>
<feature type="domain" description="Ig-like" evidence="14">
    <location>
        <begin position="26"/>
        <end position="119"/>
    </location>
</feature>
<dbReference type="Gene3D" id="2.60.40.10">
    <property type="entry name" value="Immunoglobulins"/>
    <property type="match status" value="2"/>
</dbReference>
<evidence type="ECO:0000256" key="12">
    <source>
        <dbReference type="SAM" id="Phobius"/>
    </source>
</evidence>
<feature type="domain" description="Ig-like" evidence="14">
    <location>
        <begin position="140"/>
        <end position="225"/>
    </location>
</feature>
<sequence length="496" mass="54181">MLLIFYLLFIWLHVSEGCALEGNGGPSLPITAQTGGSVLLPCYCTDLNTKPEALIWRKYINRNKWEDMSLKGGQYRDRVQLGNGHSPGNLSLLISHLTEEDGGDYQCAVKDSHIIIRLTLKGCALEGYGGQLLSITAQTGGSVLLPCYCTDLHTKPEALIWRKLNRNTNKWEDMSLKGDQYRDRVQLVNGHSPGNLSLLISLLTEEDGGDYHCAVNGSYIGIRLTLKEGPPTTTPTRTVVSVQTIPATSATHSSQKPDEGPPTTTPTRTVVSVQTRPATSTTHSTQKSDEGPPTTTPTRTVVSVQTRPATSTTHSTQKPDEGPPTTTPTRTVVNVQTRPATSTTHSSQKPDEAPPTTTTRAVVNVQTRPATSTTHSSQKPDEAPPTTTTRAVVNVQTRPATSTTHSSQNPDGYSIHFSIFIPVLLLLLGLGGLIYWRCRGRRRGQTESREERRTKTEQKTQDEVTYSTVVHSNTTTTTTTVIDIEEKAEYATIRVN</sequence>
<keyword evidence="2" id="KW-1003">Cell membrane</keyword>
<feature type="compositionally biased region" description="Basic and acidic residues" evidence="11">
    <location>
        <begin position="444"/>
        <end position="462"/>
    </location>
</feature>
<keyword evidence="6 12" id="KW-0472">Membrane</keyword>
<evidence type="ECO:0000256" key="11">
    <source>
        <dbReference type="SAM" id="MobiDB-lite"/>
    </source>
</evidence>
<reference evidence="15" key="2">
    <citation type="submission" date="2025-08" db="UniProtKB">
        <authorList>
            <consortium name="Ensembl"/>
        </authorList>
    </citation>
    <scope>IDENTIFICATION</scope>
</reference>
<dbReference type="InterPro" id="IPR051713">
    <property type="entry name" value="T-cell_Activation_Regulation"/>
</dbReference>
<reference evidence="15" key="3">
    <citation type="submission" date="2025-09" db="UniProtKB">
        <authorList>
            <consortium name="Ensembl"/>
        </authorList>
    </citation>
    <scope>IDENTIFICATION</scope>
</reference>
<keyword evidence="4 13" id="KW-0732">Signal</keyword>
<keyword evidence="5 12" id="KW-1133">Transmembrane helix</keyword>
<keyword evidence="9" id="KW-0325">Glycoprotein</keyword>
<dbReference type="PANTHER" id="PTHR25466">
    <property type="entry name" value="T-LYMPHOCYTE ACTIVATION ANTIGEN"/>
    <property type="match status" value="1"/>
</dbReference>
<dbReference type="InterPro" id="IPR013106">
    <property type="entry name" value="Ig_V-set"/>
</dbReference>
<evidence type="ECO:0000313" key="16">
    <source>
        <dbReference type="Proteomes" id="UP001501920"/>
    </source>
</evidence>
<reference evidence="15 16" key="1">
    <citation type="submission" date="2020-10" db="EMBL/GenBank/DDBJ databases">
        <title>Pygocentrus nattereri (red-bellied piranha) genome, fPygNat1, primary haplotype.</title>
        <authorList>
            <person name="Myers G."/>
            <person name="Meyer A."/>
            <person name="Karagic N."/>
            <person name="Pippel M."/>
            <person name="Winkler S."/>
            <person name="Tracey A."/>
            <person name="Wood J."/>
            <person name="Formenti G."/>
            <person name="Howe K."/>
            <person name="Fedrigo O."/>
            <person name="Jarvis E.D."/>
        </authorList>
    </citation>
    <scope>NUCLEOTIDE SEQUENCE [LARGE SCALE GENOMIC DNA]</scope>
</reference>
<feature type="transmembrane region" description="Helical" evidence="12">
    <location>
        <begin position="413"/>
        <end position="436"/>
    </location>
</feature>
<dbReference type="PANTHER" id="PTHR25466:SF14">
    <property type="entry name" value="BUTYROPHILIN SUBFAMILY 2 MEMBER A2-LIKE-RELATED"/>
    <property type="match status" value="1"/>
</dbReference>
<evidence type="ECO:0000256" key="10">
    <source>
        <dbReference type="ARBA" id="ARBA00023319"/>
    </source>
</evidence>
<comment type="subcellular location">
    <subcellularLocation>
        <location evidence="1">Cell membrane</location>
        <topology evidence="1">Single-pass type I membrane protein</topology>
    </subcellularLocation>
</comment>
<dbReference type="InterPro" id="IPR013783">
    <property type="entry name" value="Ig-like_fold"/>
</dbReference>
<dbReference type="SUPFAM" id="SSF48726">
    <property type="entry name" value="Immunoglobulin"/>
    <property type="match status" value="2"/>
</dbReference>
<feature type="chain" id="PRO_5043310977" description="Ig-like domain-containing protein" evidence="13">
    <location>
        <begin position="18"/>
        <end position="496"/>
    </location>
</feature>
<accession>A0AAR2K1Q9</accession>
<dbReference type="SMART" id="SM00409">
    <property type="entry name" value="IG"/>
    <property type="match status" value="2"/>
</dbReference>
<evidence type="ECO:0000313" key="15">
    <source>
        <dbReference type="Ensembl" id="ENSPNAP00000058258.1"/>
    </source>
</evidence>
<dbReference type="Proteomes" id="UP001501920">
    <property type="component" value="Chromosome 4"/>
</dbReference>
<keyword evidence="3 12" id="KW-0812">Transmembrane</keyword>
<dbReference type="InterPro" id="IPR003599">
    <property type="entry name" value="Ig_sub"/>
</dbReference>
<dbReference type="GO" id="GO:0071222">
    <property type="term" value="P:cellular response to lipopolysaccharide"/>
    <property type="evidence" value="ECO:0007669"/>
    <property type="project" value="TreeGrafter"/>
</dbReference>
<protein>
    <recommendedName>
        <fullName evidence="14">Ig-like domain-containing protein</fullName>
    </recommendedName>
</protein>